<name>A0A016VG19_9BILA</name>
<dbReference type="AlphaFoldDB" id="A0A016VG19"/>
<sequence>MRRGPRYCQIRGPLRLAIGSRPFADDCDKGAYRLSAVTVAGRIVHRCWQSPSPTTQRKKLHSTWSIALSYGYMFHYAAFARNRTSQLLTFAPLIPLECL</sequence>
<dbReference type="Proteomes" id="UP000024635">
    <property type="component" value="Unassembled WGS sequence"/>
</dbReference>
<gene>
    <name evidence="1" type="primary">Acey_s0010.g1040</name>
    <name evidence="1" type="ORF">Y032_0010g1040</name>
</gene>
<proteinExistence type="predicted"/>
<comment type="caution">
    <text evidence="1">The sequence shown here is derived from an EMBL/GenBank/DDBJ whole genome shotgun (WGS) entry which is preliminary data.</text>
</comment>
<evidence type="ECO:0000313" key="1">
    <source>
        <dbReference type="EMBL" id="EYC26246.1"/>
    </source>
</evidence>
<dbReference type="EMBL" id="JARK01001346">
    <property type="protein sequence ID" value="EYC26246.1"/>
    <property type="molecule type" value="Genomic_DNA"/>
</dbReference>
<accession>A0A016VG19</accession>
<keyword evidence="2" id="KW-1185">Reference proteome</keyword>
<reference evidence="2" key="1">
    <citation type="journal article" date="2015" name="Nat. Genet.">
        <title>The genome and transcriptome of the zoonotic hookworm Ancylostoma ceylanicum identify infection-specific gene families.</title>
        <authorList>
            <person name="Schwarz E.M."/>
            <person name="Hu Y."/>
            <person name="Antoshechkin I."/>
            <person name="Miller M.M."/>
            <person name="Sternberg P.W."/>
            <person name="Aroian R.V."/>
        </authorList>
    </citation>
    <scope>NUCLEOTIDE SEQUENCE</scope>
    <source>
        <strain evidence="2">HY135</strain>
    </source>
</reference>
<organism evidence="1 2">
    <name type="scientific">Ancylostoma ceylanicum</name>
    <dbReference type="NCBI Taxonomy" id="53326"/>
    <lineage>
        <taxon>Eukaryota</taxon>
        <taxon>Metazoa</taxon>
        <taxon>Ecdysozoa</taxon>
        <taxon>Nematoda</taxon>
        <taxon>Chromadorea</taxon>
        <taxon>Rhabditida</taxon>
        <taxon>Rhabditina</taxon>
        <taxon>Rhabditomorpha</taxon>
        <taxon>Strongyloidea</taxon>
        <taxon>Ancylostomatidae</taxon>
        <taxon>Ancylostomatinae</taxon>
        <taxon>Ancylostoma</taxon>
    </lineage>
</organism>
<evidence type="ECO:0000313" key="2">
    <source>
        <dbReference type="Proteomes" id="UP000024635"/>
    </source>
</evidence>
<protein>
    <submittedName>
        <fullName evidence="1">Uncharacterized protein</fullName>
    </submittedName>
</protein>